<dbReference type="EMBL" id="JACRDE010000628">
    <property type="protein sequence ID" value="MBI5252618.1"/>
    <property type="molecule type" value="Genomic_DNA"/>
</dbReference>
<evidence type="ECO:0000313" key="2">
    <source>
        <dbReference type="Proteomes" id="UP000807825"/>
    </source>
</evidence>
<evidence type="ECO:0000313" key="1">
    <source>
        <dbReference type="EMBL" id="MBI5252618.1"/>
    </source>
</evidence>
<protein>
    <submittedName>
        <fullName evidence="1">DUF1257 domain-containing protein</fullName>
    </submittedName>
</protein>
<sequence>MSHWVSIQTLVKDIHALRESCQELGLTLITNGQARGYAGRTVPAEYVVQLKGPYDIAVTSHENGMFTLTTDWWEGHVEKEVGKNYGKLLQLYGVHKTIREAKRKGYTVSRKTIAHDGSIKLVLGGVK</sequence>
<dbReference type="Pfam" id="PF06868">
    <property type="entry name" value="DUF1257"/>
    <property type="match status" value="1"/>
</dbReference>
<dbReference type="PANTHER" id="PTHR39638:SF2">
    <property type="entry name" value="YCF35"/>
    <property type="match status" value="1"/>
</dbReference>
<name>A0A9D6V8D3_9BACT</name>
<reference evidence="1" key="1">
    <citation type="submission" date="2020-07" db="EMBL/GenBank/DDBJ databases">
        <title>Huge and variable diversity of episymbiotic CPR bacteria and DPANN archaea in groundwater ecosystems.</title>
        <authorList>
            <person name="He C.Y."/>
            <person name="Keren R."/>
            <person name="Whittaker M."/>
            <person name="Farag I.F."/>
            <person name="Doudna J."/>
            <person name="Cate J.H.D."/>
            <person name="Banfield J.F."/>
        </authorList>
    </citation>
    <scope>NUCLEOTIDE SEQUENCE</scope>
    <source>
        <strain evidence="1">NC_groundwater_1664_Pr3_B-0.1um_52_9</strain>
    </source>
</reference>
<dbReference type="Proteomes" id="UP000807825">
    <property type="component" value="Unassembled WGS sequence"/>
</dbReference>
<comment type="caution">
    <text evidence="1">The sequence shown here is derived from an EMBL/GenBank/DDBJ whole genome shotgun (WGS) entry which is preliminary data.</text>
</comment>
<dbReference type="InterPro" id="IPR009666">
    <property type="entry name" value="Uncharacterised_Ycf35"/>
</dbReference>
<dbReference type="AlphaFoldDB" id="A0A9D6V8D3"/>
<gene>
    <name evidence="1" type="ORF">HY912_24240</name>
</gene>
<proteinExistence type="predicted"/>
<organism evidence="1 2">
    <name type="scientific">Desulfomonile tiedjei</name>
    <dbReference type="NCBI Taxonomy" id="2358"/>
    <lineage>
        <taxon>Bacteria</taxon>
        <taxon>Pseudomonadati</taxon>
        <taxon>Thermodesulfobacteriota</taxon>
        <taxon>Desulfomonilia</taxon>
        <taxon>Desulfomonilales</taxon>
        <taxon>Desulfomonilaceae</taxon>
        <taxon>Desulfomonile</taxon>
    </lineage>
</organism>
<dbReference type="PANTHER" id="PTHR39638">
    <property type="entry name" value="YCF35"/>
    <property type="match status" value="1"/>
</dbReference>
<accession>A0A9D6V8D3</accession>